<dbReference type="EMBL" id="JAFKOQ010000014">
    <property type="protein sequence ID" value="MBN8123516.1"/>
    <property type="molecule type" value="Genomic_DNA"/>
</dbReference>
<protein>
    <submittedName>
        <fullName evidence="1">Uncharacterized protein</fullName>
    </submittedName>
</protein>
<evidence type="ECO:0000313" key="2">
    <source>
        <dbReference type="Proteomes" id="UP000664056"/>
    </source>
</evidence>
<dbReference type="AlphaFoldDB" id="A0AAW4HFR6"/>
<proteinExistence type="predicted"/>
<sequence length="83" mass="9325">MNTQVLKKSREVLKQILREKHDDIDSNTKSEVEALIEQIDAELSGNSQTKTTKREVLETFGVLLSVIHKGAELLDKVLSIFSS</sequence>
<comment type="caution">
    <text evidence="1">The sequence shown here is derived from an EMBL/GenBank/DDBJ whole genome shotgun (WGS) entry which is preliminary data.</text>
</comment>
<gene>
    <name evidence="1" type="ORF">J0J18_17370</name>
</gene>
<reference evidence="1" key="1">
    <citation type="submission" date="2021-03" db="EMBL/GenBank/DDBJ databases">
        <title>Study of the foodborne Vibrio vulnificus isolates from China.</title>
        <authorList>
            <person name="Zheng Z."/>
            <person name="Ye L."/>
        </authorList>
    </citation>
    <scope>NUCLEOTIDE SEQUENCE</scope>
    <source>
        <strain evidence="1">Vv1582</strain>
    </source>
</reference>
<evidence type="ECO:0000313" key="1">
    <source>
        <dbReference type="EMBL" id="MBN8123516.1"/>
    </source>
</evidence>
<dbReference type="Proteomes" id="UP000664056">
    <property type="component" value="Unassembled WGS sequence"/>
</dbReference>
<accession>A0AAW4HFR6</accession>
<organism evidence="1 2">
    <name type="scientific">Vibrio vulnificus</name>
    <dbReference type="NCBI Taxonomy" id="672"/>
    <lineage>
        <taxon>Bacteria</taxon>
        <taxon>Pseudomonadati</taxon>
        <taxon>Pseudomonadota</taxon>
        <taxon>Gammaproteobacteria</taxon>
        <taxon>Vibrionales</taxon>
        <taxon>Vibrionaceae</taxon>
        <taxon>Vibrio</taxon>
    </lineage>
</organism>
<name>A0AAW4HFR6_VIBVL</name>
<dbReference type="RefSeq" id="WP_206622980.1">
    <property type="nucleotide sequence ID" value="NZ_JAFKOQ010000014.1"/>
</dbReference>